<proteinExistence type="predicted"/>
<accession>A0A2N9EKU5</accession>
<gene>
    <name evidence="1" type="ORF">FSB_LOCUS3315</name>
</gene>
<name>A0A2N9EKU5_FAGSY</name>
<protein>
    <submittedName>
        <fullName evidence="1">Uncharacterized protein</fullName>
    </submittedName>
</protein>
<organism evidence="1">
    <name type="scientific">Fagus sylvatica</name>
    <name type="common">Beechnut</name>
    <dbReference type="NCBI Taxonomy" id="28930"/>
    <lineage>
        <taxon>Eukaryota</taxon>
        <taxon>Viridiplantae</taxon>
        <taxon>Streptophyta</taxon>
        <taxon>Embryophyta</taxon>
        <taxon>Tracheophyta</taxon>
        <taxon>Spermatophyta</taxon>
        <taxon>Magnoliopsida</taxon>
        <taxon>eudicotyledons</taxon>
        <taxon>Gunneridae</taxon>
        <taxon>Pentapetalae</taxon>
        <taxon>rosids</taxon>
        <taxon>fabids</taxon>
        <taxon>Fagales</taxon>
        <taxon>Fagaceae</taxon>
        <taxon>Fagus</taxon>
    </lineage>
</organism>
<evidence type="ECO:0000313" key="1">
    <source>
        <dbReference type="EMBL" id="SPC75433.1"/>
    </source>
</evidence>
<dbReference type="EMBL" id="OIVN01000159">
    <property type="protein sequence ID" value="SPC75433.1"/>
    <property type="molecule type" value="Genomic_DNA"/>
</dbReference>
<reference evidence="1" key="1">
    <citation type="submission" date="2018-02" db="EMBL/GenBank/DDBJ databases">
        <authorList>
            <person name="Cohen D.B."/>
            <person name="Kent A.D."/>
        </authorList>
    </citation>
    <scope>NUCLEOTIDE SEQUENCE</scope>
</reference>
<dbReference type="AlphaFoldDB" id="A0A2N9EKU5"/>
<sequence>MLSLSQLSPSQVTVVVMADWLGRGAAEQIWKPIWLRSSVVLRWASPGAEPCFSLSPP</sequence>